<accession>A7NGI9</accession>
<evidence type="ECO:0000313" key="2">
    <source>
        <dbReference type="Proteomes" id="UP000000263"/>
    </source>
</evidence>
<dbReference type="EMBL" id="CP000804">
    <property type="protein sequence ID" value="ABU56576.1"/>
    <property type="molecule type" value="Genomic_DNA"/>
</dbReference>
<dbReference type="AlphaFoldDB" id="A7NGI9"/>
<dbReference type="RefSeq" id="WP_011997979.1">
    <property type="nucleotide sequence ID" value="NC_009767.1"/>
</dbReference>
<reference evidence="1 2" key="1">
    <citation type="submission" date="2007-08" db="EMBL/GenBank/DDBJ databases">
        <title>Complete sequence of Roseiflexus castenholzii DSM 13941.</title>
        <authorList>
            <consortium name="US DOE Joint Genome Institute"/>
            <person name="Copeland A."/>
            <person name="Lucas S."/>
            <person name="Lapidus A."/>
            <person name="Barry K."/>
            <person name="Glavina del Rio T."/>
            <person name="Dalin E."/>
            <person name="Tice H."/>
            <person name="Pitluck S."/>
            <person name="Thompson L.S."/>
            <person name="Brettin T."/>
            <person name="Bruce D."/>
            <person name="Detter J.C."/>
            <person name="Han C."/>
            <person name="Tapia R."/>
            <person name="Schmutz J."/>
            <person name="Larimer F."/>
            <person name="Land M."/>
            <person name="Hauser L."/>
            <person name="Kyrpides N."/>
            <person name="Mikhailova N."/>
            <person name="Bryant D.A."/>
            <person name="Hanada S."/>
            <person name="Tsukatani Y."/>
            <person name="Richardson P."/>
        </authorList>
    </citation>
    <scope>NUCLEOTIDE SEQUENCE [LARGE SCALE GENOMIC DNA]</scope>
    <source>
        <strain evidence="2">DSM 13941 / HLO8</strain>
    </source>
</reference>
<sequence length="96" mass="11129">MGVDDFRAETRRLLERALEDAQQTDEREALIERYTDELTLLYGRHAHALLTEVIEDARTRLDARLSPDPIRQTIATVQTTVQDLWNALWGPGDIRR</sequence>
<evidence type="ECO:0000313" key="1">
    <source>
        <dbReference type="EMBL" id="ABU56576.1"/>
    </source>
</evidence>
<dbReference type="eggNOG" id="ENOG5032PSS">
    <property type="taxonomic scope" value="Bacteria"/>
</dbReference>
<dbReference type="HOGENOM" id="CLU_2357955_0_0_0"/>
<dbReference type="OrthoDB" id="162489at2"/>
<gene>
    <name evidence="1" type="ordered locus">Rcas_0445</name>
</gene>
<protein>
    <submittedName>
        <fullName evidence="1">Uncharacterized protein</fullName>
    </submittedName>
</protein>
<organism evidence="1 2">
    <name type="scientific">Roseiflexus castenholzii (strain DSM 13941 / HLO8)</name>
    <dbReference type="NCBI Taxonomy" id="383372"/>
    <lineage>
        <taxon>Bacteria</taxon>
        <taxon>Bacillati</taxon>
        <taxon>Chloroflexota</taxon>
        <taxon>Chloroflexia</taxon>
        <taxon>Chloroflexales</taxon>
        <taxon>Roseiflexineae</taxon>
        <taxon>Roseiflexaceae</taxon>
        <taxon>Roseiflexus</taxon>
    </lineage>
</organism>
<name>A7NGI9_ROSCS</name>
<keyword evidence="2" id="KW-1185">Reference proteome</keyword>
<dbReference type="Proteomes" id="UP000000263">
    <property type="component" value="Chromosome"/>
</dbReference>
<proteinExistence type="predicted"/>
<dbReference type="KEGG" id="rca:Rcas_0445"/>